<reference evidence="1 2" key="1">
    <citation type="submission" date="2018-02" db="EMBL/GenBank/DDBJ databases">
        <authorList>
            <person name="Machado R.A."/>
        </authorList>
    </citation>
    <scope>NUCLEOTIDE SEQUENCE [LARGE SCALE GENOMIC DNA]</scope>
    <source>
        <strain evidence="1 2">DSM 23271</strain>
    </source>
</reference>
<dbReference type="Proteomes" id="UP000547931">
    <property type="component" value="Unassembled WGS sequence"/>
</dbReference>
<gene>
    <name evidence="1" type="ORF">C5470_09220</name>
</gene>
<sequence length="46" mass="5005">MVHRTADETCSEVGCTSGCQPCELVQSPSENDTGTLFYLLLNKRGI</sequence>
<proteinExistence type="predicted"/>
<dbReference type="AlphaFoldDB" id="A0A7X5TM35"/>
<accession>A0A7X5TM35</accession>
<dbReference type="EMBL" id="PUJV01000008">
    <property type="protein sequence ID" value="NHB96587.1"/>
    <property type="molecule type" value="Genomic_DNA"/>
</dbReference>
<organism evidence="1 2">
    <name type="scientific">Photorhabdus stackebrandtii</name>
    <dbReference type="NCBI Taxonomy" id="1123042"/>
    <lineage>
        <taxon>Bacteria</taxon>
        <taxon>Pseudomonadati</taxon>
        <taxon>Pseudomonadota</taxon>
        <taxon>Gammaproteobacteria</taxon>
        <taxon>Enterobacterales</taxon>
        <taxon>Morganellaceae</taxon>
        <taxon>Photorhabdus</taxon>
    </lineage>
</organism>
<protein>
    <submittedName>
        <fullName evidence="1">NTP-binding protein</fullName>
    </submittedName>
</protein>
<evidence type="ECO:0000313" key="1">
    <source>
        <dbReference type="EMBL" id="NHB96587.1"/>
    </source>
</evidence>
<evidence type="ECO:0000313" key="2">
    <source>
        <dbReference type="Proteomes" id="UP000547931"/>
    </source>
</evidence>
<comment type="caution">
    <text evidence="1">The sequence shown here is derived from an EMBL/GenBank/DDBJ whole genome shotgun (WGS) entry which is preliminary data.</text>
</comment>
<name>A0A7X5TM35_9GAMM</name>
<keyword evidence="2" id="KW-1185">Reference proteome</keyword>